<comment type="similarity">
    <text evidence="3 9">Belongs to the SHMT family.</text>
</comment>
<dbReference type="Gene3D" id="3.40.640.10">
    <property type="entry name" value="Type I PLP-dependent aspartate aminotransferase-like (Major domain)"/>
    <property type="match status" value="1"/>
</dbReference>
<evidence type="ECO:0000256" key="2">
    <source>
        <dbReference type="ARBA" id="ARBA00004496"/>
    </source>
</evidence>
<feature type="domain" description="Serine hydroxymethyltransferase-like" evidence="11">
    <location>
        <begin position="5"/>
        <end position="383"/>
    </location>
</feature>
<feature type="binding site" evidence="9">
    <location>
        <position position="112"/>
    </location>
    <ligand>
        <name>(6S)-5,6,7,8-tetrahydrofolate</name>
        <dbReference type="ChEBI" id="CHEBI:57453"/>
    </ligand>
</feature>
<feature type="modified residue" description="N6-(pyridoxal phosphate)lysine" evidence="9 10">
    <location>
        <position position="222"/>
    </location>
</feature>
<evidence type="ECO:0000256" key="1">
    <source>
        <dbReference type="ARBA" id="ARBA00001933"/>
    </source>
</evidence>
<comment type="caution">
    <text evidence="9">Lacks conserved residue(s) required for the propagation of feature annotation.</text>
</comment>
<evidence type="ECO:0000256" key="7">
    <source>
        <dbReference type="ARBA" id="ARBA00022679"/>
    </source>
</evidence>
<comment type="subunit">
    <text evidence="4 9">Homodimer.</text>
</comment>
<protein>
    <recommendedName>
        <fullName evidence="9">Serine hydroxymethyltransferase</fullName>
        <shortName evidence="9">SHMT</shortName>
        <shortName evidence="9">Serine methylase</shortName>
        <ecNumber evidence="9">2.1.2.1</ecNumber>
    </recommendedName>
</protein>
<comment type="pathway">
    <text evidence="9">One-carbon metabolism; tetrahydrofolate interconversion.</text>
</comment>
<dbReference type="GO" id="GO:0005737">
    <property type="term" value="C:cytoplasm"/>
    <property type="evidence" value="ECO:0007669"/>
    <property type="project" value="UniProtKB-SubCell"/>
</dbReference>
<dbReference type="GO" id="GO:0019264">
    <property type="term" value="P:glycine biosynthetic process from serine"/>
    <property type="evidence" value="ECO:0007669"/>
    <property type="project" value="UniProtKB-UniRule"/>
</dbReference>
<comment type="function">
    <text evidence="9">Catalyzes the reversible interconversion of serine and glycine with tetrahydrofolate (THF) serving as the one-carbon carrier. This reaction serves as the major source of one-carbon groups required for the biosynthesis of purines, thymidylate, methionine, and other important biomolecules. Also exhibits THF-independent aldolase activity toward beta-hydroxyamino acids, producing glycine and aldehydes, via a retro-aldol mechanism.</text>
</comment>
<keyword evidence="7 9" id="KW-0808">Transferase</keyword>
<dbReference type="GO" id="GO:0004372">
    <property type="term" value="F:glycine hydroxymethyltransferase activity"/>
    <property type="evidence" value="ECO:0007669"/>
    <property type="project" value="UniProtKB-UniRule"/>
</dbReference>
<comment type="catalytic activity">
    <reaction evidence="9">
        <text>(6R)-5,10-methylene-5,6,7,8-tetrahydrofolate + glycine + H2O = (6S)-5,6,7,8-tetrahydrofolate + L-serine</text>
        <dbReference type="Rhea" id="RHEA:15481"/>
        <dbReference type="ChEBI" id="CHEBI:15377"/>
        <dbReference type="ChEBI" id="CHEBI:15636"/>
        <dbReference type="ChEBI" id="CHEBI:33384"/>
        <dbReference type="ChEBI" id="CHEBI:57305"/>
        <dbReference type="ChEBI" id="CHEBI:57453"/>
        <dbReference type="EC" id="2.1.2.1"/>
    </reaction>
</comment>
<dbReference type="InterPro" id="IPR019798">
    <property type="entry name" value="Ser_HO-MeTrfase_PLP_BS"/>
</dbReference>
<dbReference type="Gene3D" id="3.90.1150.10">
    <property type="entry name" value="Aspartate Aminotransferase, domain 1"/>
    <property type="match status" value="1"/>
</dbReference>
<dbReference type="InterPro" id="IPR039429">
    <property type="entry name" value="SHMT-like_dom"/>
</dbReference>
<dbReference type="EC" id="2.1.2.1" evidence="9"/>
<evidence type="ECO:0000256" key="5">
    <source>
        <dbReference type="ARBA" id="ARBA00022490"/>
    </source>
</evidence>
<dbReference type="InterPro" id="IPR001085">
    <property type="entry name" value="Ser_HO-MeTrfase"/>
</dbReference>
<dbReference type="UniPathway" id="UPA00193"/>
<dbReference type="PANTHER" id="PTHR11680:SF35">
    <property type="entry name" value="SERINE HYDROXYMETHYLTRANSFERASE 1"/>
    <property type="match status" value="1"/>
</dbReference>
<dbReference type="InterPro" id="IPR049943">
    <property type="entry name" value="Ser_HO-MeTrfase-like"/>
</dbReference>
<gene>
    <name evidence="9" type="primary">glyA</name>
    <name evidence="12" type="ORF">COS54_01100</name>
</gene>
<dbReference type="InterPro" id="IPR015421">
    <property type="entry name" value="PyrdxlP-dep_Trfase_major"/>
</dbReference>
<dbReference type="Pfam" id="PF00464">
    <property type="entry name" value="SHMT"/>
    <property type="match status" value="1"/>
</dbReference>
<sequence>MTTDPIFDLIAKEEKRQRETLSLIPSENYASKKVREAVGSVLMNKYAEGYPGKRYYQGMEFIDQIEVLCQKRAKELFNVPYVNVQPYSGSPANSEVYLALLHPGDTLMGLSLSHGGHLTHGFKVSFSGKFFNGVQFDTDESKPDFFDFAKIRSLALENQPKIMVVGTTSFPRNFNWEKFSEIAEEVGAYLLADISHLSGLIAGGAIPSPVPFVDIVMTTTHKSLRGPRGAMIMVTSKGLQKDPELSTKIDKAVFPGLQGGPHMHTIAGIAVALRQAQGKPFKEYAHQVIANAKTLSETLIDFGFTLVTGGTDNHLMVVDLRNLNIGGREAAEILEKNRLVVNKNTIPNDPSPASKPSGIRLGTPAVTTRGMKEGEMKKIAEFIKNVLIDKLDVEAEVLELAKEFPNDF</sequence>
<dbReference type="InterPro" id="IPR015422">
    <property type="entry name" value="PyrdxlP-dep_Trfase_small"/>
</dbReference>
<evidence type="ECO:0000259" key="11">
    <source>
        <dbReference type="Pfam" id="PF00464"/>
    </source>
</evidence>
<keyword evidence="6 9" id="KW-0554">One-carbon metabolism</keyword>
<keyword evidence="9" id="KW-0028">Amino-acid biosynthesis</keyword>
<accession>A0A2M7BE47</accession>
<organism evidence="12 13">
    <name type="scientific">Candidatus Shapirobacteria bacterium CG03_land_8_20_14_0_80_39_12</name>
    <dbReference type="NCBI Taxonomy" id="1974879"/>
    <lineage>
        <taxon>Bacteria</taxon>
        <taxon>Candidatus Shapironibacteriota</taxon>
    </lineage>
</organism>
<dbReference type="PIRSF" id="PIRSF000412">
    <property type="entry name" value="SHMT"/>
    <property type="match status" value="1"/>
</dbReference>
<dbReference type="CDD" id="cd00378">
    <property type="entry name" value="SHMT"/>
    <property type="match status" value="1"/>
</dbReference>
<feature type="binding site" evidence="9">
    <location>
        <begin position="116"/>
        <end position="118"/>
    </location>
    <ligand>
        <name>(6S)-5,6,7,8-tetrahydrofolate</name>
        <dbReference type="ChEBI" id="CHEBI:57453"/>
    </ligand>
</feature>
<name>A0A2M7BE47_9BACT</name>
<evidence type="ECO:0000256" key="9">
    <source>
        <dbReference type="HAMAP-Rule" id="MF_00051"/>
    </source>
</evidence>
<dbReference type="FunFam" id="3.40.640.10:FF:000001">
    <property type="entry name" value="Serine hydroxymethyltransferase"/>
    <property type="match status" value="1"/>
</dbReference>
<dbReference type="GO" id="GO:0030170">
    <property type="term" value="F:pyridoxal phosphate binding"/>
    <property type="evidence" value="ECO:0007669"/>
    <property type="project" value="UniProtKB-UniRule"/>
</dbReference>
<comment type="caution">
    <text evidence="12">The sequence shown here is derived from an EMBL/GenBank/DDBJ whole genome shotgun (WGS) entry which is preliminary data.</text>
</comment>
<keyword evidence="8 9" id="KW-0663">Pyridoxal phosphate</keyword>
<dbReference type="UniPathway" id="UPA00288">
    <property type="reaction ID" value="UER01023"/>
</dbReference>
<dbReference type="GO" id="GO:0008168">
    <property type="term" value="F:methyltransferase activity"/>
    <property type="evidence" value="ECO:0007669"/>
    <property type="project" value="UniProtKB-KW"/>
</dbReference>
<keyword evidence="12" id="KW-0489">Methyltransferase</keyword>
<feature type="site" description="Plays an important role in substrate specificity" evidence="9">
    <location>
        <position position="221"/>
    </location>
</feature>
<proteinExistence type="inferred from homology"/>
<comment type="cofactor">
    <cofactor evidence="1 9 10">
        <name>pyridoxal 5'-phosphate</name>
        <dbReference type="ChEBI" id="CHEBI:597326"/>
    </cofactor>
</comment>
<dbReference type="GO" id="GO:0035999">
    <property type="term" value="P:tetrahydrofolate interconversion"/>
    <property type="evidence" value="ECO:0007669"/>
    <property type="project" value="UniProtKB-UniRule"/>
</dbReference>
<evidence type="ECO:0000313" key="12">
    <source>
        <dbReference type="EMBL" id="PIV01395.1"/>
    </source>
</evidence>
<dbReference type="EMBL" id="PEVC01000023">
    <property type="protein sequence ID" value="PIV01395.1"/>
    <property type="molecule type" value="Genomic_DNA"/>
</dbReference>
<keyword evidence="5 9" id="KW-0963">Cytoplasm</keyword>
<evidence type="ECO:0000256" key="3">
    <source>
        <dbReference type="ARBA" id="ARBA00006376"/>
    </source>
</evidence>
<dbReference type="SUPFAM" id="SSF53383">
    <property type="entry name" value="PLP-dependent transferases"/>
    <property type="match status" value="1"/>
</dbReference>
<evidence type="ECO:0000256" key="10">
    <source>
        <dbReference type="PIRSR" id="PIRSR000412-50"/>
    </source>
</evidence>
<dbReference type="PANTHER" id="PTHR11680">
    <property type="entry name" value="SERINE HYDROXYMETHYLTRANSFERASE"/>
    <property type="match status" value="1"/>
</dbReference>
<reference evidence="13" key="1">
    <citation type="submission" date="2017-09" db="EMBL/GenBank/DDBJ databases">
        <title>Depth-based differentiation of microbial function through sediment-hosted aquifers and enrichment of novel symbionts in the deep terrestrial subsurface.</title>
        <authorList>
            <person name="Probst A.J."/>
            <person name="Ladd B."/>
            <person name="Jarett J.K."/>
            <person name="Geller-Mcgrath D.E."/>
            <person name="Sieber C.M.K."/>
            <person name="Emerson J.B."/>
            <person name="Anantharaman K."/>
            <person name="Thomas B.C."/>
            <person name="Malmstrom R."/>
            <person name="Stieglmeier M."/>
            <person name="Klingl A."/>
            <person name="Woyke T."/>
            <person name="Ryan C.M."/>
            <person name="Banfield J.F."/>
        </authorList>
    </citation>
    <scope>NUCLEOTIDE SEQUENCE [LARGE SCALE GENOMIC DNA]</scope>
</reference>
<dbReference type="PROSITE" id="PS00096">
    <property type="entry name" value="SHMT"/>
    <property type="match status" value="1"/>
</dbReference>
<comment type="pathway">
    <text evidence="9">Amino-acid biosynthesis; glycine biosynthesis; glycine from L-serine: step 1/1.</text>
</comment>
<dbReference type="NCBIfam" id="NF000586">
    <property type="entry name" value="PRK00011.1"/>
    <property type="match status" value="1"/>
</dbReference>
<dbReference type="HAMAP" id="MF_00051">
    <property type="entry name" value="SHMT"/>
    <property type="match status" value="1"/>
</dbReference>
<dbReference type="AlphaFoldDB" id="A0A2M7BE47"/>
<dbReference type="GO" id="GO:0032259">
    <property type="term" value="P:methylation"/>
    <property type="evidence" value="ECO:0007669"/>
    <property type="project" value="UniProtKB-KW"/>
</dbReference>
<comment type="subcellular location">
    <subcellularLocation>
        <location evidence="2 9">Cytoplasm</location>
    </subcellularLocation>
</comment>
<dbReference type="InterPro" id="IPR015424">
    <property type="entry name" value="PyrdxlP-dep_Trfase"/>
</dbReference>
<evidence type="ECO:0000256" key="8">
    <source>
        <dbReference type="ARBA" id="ARBA00022898"/>
    </source>
</evidence>
<evidence type="ECO:0000256" key="6">
    <source>
        <dbReference type="ARBA" id="ARBA00022563"/>
    </source>
</evidence>
<evidence type="ECO:0000313" key="13">
    <source>
        <dbReference type="Proteomes" id="UP000229631"/>
    </source>
</evidence>
<dbReference type="Proteomes" id="UP000229631">
    <property type="component" value="Unassembled WGS sequence"/>
</dbReference>
<evidence type="ECO:0000256" key="4">
    <source>
        <dbReference type="ARBA" id="ARBA00011738"/>
    </source>
</evidence>